<accession>A0A6I1ETL1</accession>
<reference evidence="1 2" key="1">
    <citation type="submission" date="2019-10" db="EMBL/GenBank/DDBJ databases">
        <title>Genome diversity of Sutterella seckii.</title>
        <authorList>
            <person name="Chaplin A.V."/>
            <person name="Sokolova S.R."/>
            <person name="Mosin K.A."/>
            <person name="Ivanova E.L."/>
            <person name="Kochetkova T.O."/>
            <person name="Goltsov A.Y."/>
            <person name="Trofimov D.Y."/>
            <person name="Efimov B.A."/>
        </authorList>
    </citation>
    <scope>NUCLEOTIDE SEQUENCE [LARGE SCALE GENOMIC DNA]</scope>
    <source>
        <strain evidence="1 2">ASD393</strain>
    </source>
</reference>
<evidence type="ECO:0000313" key="2">
    <source>
        <dbReference type="Proteomes" id="UP000430564"/>
    </source>
</evidence>
<gene>
    <name evidence="1" type="ORF">GBM95_02815</name>
</gene>
<dbReference type="Proteomes" id="UP000430564">
    <property type="component" value="Unassembled WGS sequence"/>
</dbReference>
<organism evidence="1 2">
    <name type="scientific">Sutterella seckii</name>
    <dbReference type="NCBI Taxonomy" id="1944635"/>
    <lineage>
        <taxon>Bacteria</taxon>
        <taxon>Pseudomonadati</taxon>
        <taxon>Pseudomonadota</taxon>
        <taxon>Betaproteobacteria</taxon>
        <taxon>Burkholderiales</taxon>
        <taxon>Sutterellaceae</taxon>
        <taxon>Sutterella</taxon>
    </lineage>
</organism>
<comment type="caution">
    <text evidence="1">The sequence shown here is derived from an EMBL/GenBank/DDBJ whole genome shotgun (WGS) entry which is preliminary data.</text>
</comment>
<proteinExistence type="predicted"/>
<dbReference type="AlphaFoldDB" id="A0A6I1ETL1"/>
<dbReference type="OrthoDB" id="9155432at2"/>
<name>A0A6I1ETL1_9BURK</name>
<dbReference type="RefSeq" id="WP_152157692.1">
    <property type="nucleotide sequence ID" value="NZ_WEHX01000008.1"/>
</dbReference>
<evidence type="ECO:0000313" key="1">
    <source>
        <dbReference type="EMBL" id="KAB7662428.1"/>
    </source>
</evidence>
<dbReference type="EMBL" id="WEHX01000008">
    <property type="protein sequence ID" value="KAB7662428.1"/>
    <property type="molecule type" value="Genomic_DNA"/>
</dbReference>
<protein>
    <submittedName>
        <fullName evidence="1">Uncharacterized protein</fullName>
    </submittedName>
</protein>
<sequence length="419" mass="47068">MSSSSLAARLRKILPFIGRNTASADRECYLRAFRRLYSEDPMAFSEVFDDELEKLRSEYPREITELIEQAGYAELDDQIVAAEREDGSVTTLYAAGFLAYGLENQALAAENLTREDAEKLRALLLNEYFDESVAKIQIYEHLMPINHRAFVDAGESQRFLRQMMRSKGDFIATFDSIDMPGIDYTLDEEDGTDIAARFRLILFTVRTPRGEKPALKRPFRFLGFATNEGKNAVLTSEAILKTRWGAELTALLSVRCGRGLRFCVTEPTLLNDTVRQLDYVTGLKRIMVVFTRTALDENVPPENLIVSLGAFSDPLKGYSELRVAFARPEAPDDLISGVPIPLPSGPNVSQAVGEIANMIVGQFEMEGIQLKTPIHGECPWLTAEPDTMDRLYNSIHNIQKPLRKKDAVPRPTMPSMMLN</sequence>